<evidence type="ECO:0000256" key="1">
    <source>
        <dbReference type="ARBA" id="ARBA00022737"/>
    </source>
</evidence>
<dbReference type="PROSITE" id="PS51375">
    <property type="entry name" value="PPR"/>
    <property type="match status" value="7"/>
</dbReference>
<proteinExistence type="predicted"/>
<feature type="region of interest" description="Disordered" evidence="3">
    <location>
        <begin position="1"/>
        <end position="52"/>
    </location>
</feature>
<feature type="repeat" description="PPR" evidence="2">
    <location>
        <begin position="311"/>
        <end position="345"/>
    </location>
</feature>
<feature type="repeat" description="PPR" evidence="2">
    <location>
        <begin position="81"/>
        <end position="115"/>
    </location>
</feature>
<feature type="repeat" description="PPR" evidence="2">
    <location>
        <begin position="751"/>
        <end position="786"/>
    </location>
</feature>
<dbReference type="Pfam" id="PF20431">
    <property type="entry name" value="E_motif"/>
    <property type="match status" value="1"/>
</dbReference>
<feature type="repeat" description="PPR" evidence="2">
    <location>
        <begin position="716"/>
        <end position="750"/>
    </location>
</feature>
<dbReference type="GO" id="GO:0009451">
    <property type="term" value="P:RNA modification"/>
    <property type="evidence" value="ECO:0007669"/>
    <property type="project" value="InterPro"/>
</dbReference>
<feature type="repeat" description="PPR" evidence="2">
    <location>
        <begin position="414"/>
        <end position="448"/>
    </location>
</feature>
<dbReference type="InterPro" id="IPR002885">
    <property type="entry name" value="PPR_rpt"/>
</dbReference>
<feature type="repeat" description="PPR" evidence="2">
    <location>
        <begin position="515"/>
        <end position="549"/>
    </location>
</feature>
<dbReference type="PANTHER" id="PTHR47926:SF452">
    <property type="entry name" value="PENTATRICOPEPTIDE REPEAT-CONTAINING PROTEIN"/>
    <property type="match status" value="1"/>
</dbReference>
<feature type="compositionally biased region" description="Pro residues" evidence="3">
    <location>
        <begin position="1"/>
        <end position="10"/>
    </location>
</feature>
<organism evidence="4">
    <name type="scientific">Nymphaea colorata</name>
    <name type="common">pocket water lily</name>
    <dbReference type="NCBI Taxonomy" id="210225"/>
    <lineage>
        <taxon>Eukaryota</taxon>
        <taxon>Viridiplantae</taxon>
        <taxon>Streptophyta</taxon>
        <taxon>Embryophyta</taxon>
        <taxon>Tracheophyta</taxon>
        <taxon>Spermatophyta</taxon>
        <taxon>Magnoliopsida</taxon>
        <taxon>Nymphaeales</taxon>
        <taxon>Nymphaeaceae</taxon>
        <taxon>Nymphaea</taxon>
    </lineage>
</organism>
<dbReference type="InterPro" id="IPR011990">
    <property type="entry name" value="TPR-like_helical_dom_sf"/>
</dbReference>
<reference evidence="4" key="1">
    <citation type="submission" date="2019-09" db="EMBL/GenBank/DDBJ databases">
        <authorList>
            <person name="Zhang L."/>
        </authorList>
    </citation>
    <scope>NUCLEOTIDE SEQUENCE</scope>
</reference>
<dbReference type="OMA" id="CCIADML"/>
<dbReference type="Gene3D" id="1.25.40.10">
    <property type="entry name" value="Tetratricopeptide repeat domain"/>
    <property type="match status" value="7"/>
</dbReference>
<dbReference type="AlphaFoldDB" id="A0A5K0YE49"/>
<evidence type="ECO:0008006" key="5">
    <source>
        <dbReference type="Google" id="ProtNLM"/>
    </source>
</evidence>
<dbReference type="GO" id="GO:0003723">
    <property type="term" value="F:RNA binding"/>
    <property type="evidence" value="ECO:0007669"/>
    <property type="project" value="InterPro"/>
</dbReference>
<dbReference type="EMBL" id="LR721777">
    <property type="protein sequence ID" value="VVV75728.1"/>
    <property type="molecule type" value="Genomic_DNA"/>
</dbReference>
<keyword evidence="1" id="KW-0677">Repeat</keyword>
<sequence>MASIVCPPPCNSSSPSPSSSVHSPARGSQRASRTQTTTSFGGDNEKGAKSNTSVRARLSQFCKDGRLEAANHLFDSITKPHTVLWNTMIVGFICNGFPDEGLRFYRRMKQNSGRKPDVYTYSSALKACSDLRDLRAGKAIHCHVIRSRLKPTTILCNSLLNLYAHCLSYSFVYQSFVEFLHGNERFTENGVVGSPQINADVLEEKRVGLNGLVESTCAVTGNVHQQLDKISQGERSNLLTGAETSYGSVGVDQWVRGRTEESLARKMRENMVDQTLGGIPRADLAEIGNVSPKVTRRSVVNLLFDRMPRRNVVSWNIMISWYFRTGRPFEAVKHFMLMLERGVRGTVLSFVNVFPAVAQLCEQQASAAFHGLLLKSGPSYAYDPFAVSSLICLYFGISDPDSARRVFDSVTERNTEIWNSMISGYIQNDYPDEALEFFLQLLVSEQRPDAVTVLGAVMAVSQLQQSEFCPQIHAYALKASAGLPLIVSNALLAMYSRCNCLDIACDFFSKMINKDLVSWNTMISAFVQNGLNMEAIKLIHQMQKLGLVFDSVTVTLLASLCSNLGDPRMAMQTHAYMFRHGIYFEGMEGYLVDMYVKSGHVETARKVFERVKTKDQVLWNAMTAGYTQNGLSSEAFKTFQEMLEQKQRPNSVTLSSILPACNASSAVSRGKELHCFAIHHELDNNVFVDTALVDMYAKCGLVASAVNVFNRMQERNSVSYTTMISCYGLHGRGLNALELFQEMLGAGMKPDHVTILAVLSACSQSGLVEEGLRIFHSMADDFGITPSFEHCCCVVDMLGKAGMVEEAYGFLRGMEEKVSNAKLWGTLLNACRIHGRFKLGNLVADRLFQIENGIAGYHVLLSHIYAAEGRWDSVDNLRKAMREMGLRKETGKSWIDVCRVVYCFTARDQNHQQQEEIHTMLDMLLQNMKAEGYEPMVDHITDDILAVECG</sequence>
<dbReference type="PANTHER" id="PTHR47926">
    <property type="entry name" value="PENTATRICOPEPTIDE REPEAT-CONTAINING PROTEIN"/>
    <property type="match status" value="1"/>
</dbReference>
<dbReference type="InterPro" id="IPR046848">
    <property type="entry name" value="E_motif"/>
</dbReference>
<dbReference type="NCBIfam" id="TIGR00756">
    <property type="entry name" value="PPR"/>
    <property type="match status" value="7"/>
</dbReference>
<dbReference type="Pfam" id="PF01535">
    <property type="entry name" value="PPR"/>
    <property type="match status" value="3"/>
</dbReference>
<dbReference type="Pfam" id="PF13041">
    <property type="entry name" value="PPR_2"/>
    <property type="match status" value="5"/>
</dbReference>
<dbReference type="OrthoDB" id="756178at2759"/>
<gene>
    <name evidence="4" type="ORF">NYM_LOCUS9026</name>
</gene>
<dbReference type="Gramene" id="NC12G0245550.1">
    <property type="protein sequence ID" value="NC12G0245550.1:cds"/>
    <property type="gene ID" value="NC12G0245550"/>
</dbReference>
<dbReference type="InterPro" id="IPR046960">
    <property type="entry name" value="PPR_At4g14850-like_plant"/>
</dbReference>
<dbReference type="FunFam" id="1.25.40.10:FF:000090">
    <property type="entry name" value="Pentatricopeptide repeat-containing protein, chloroplastic"/>
    <property type="match status" value="1"/>
</dbReference>
<evidence type="ECO:0000256" key="3">
    <source>
        <dbReference type="SAM" id="MobiDB-lite"/>
    </source>
</evidence>
<protein>
    <recommendedName>
        <fullName evidence="5">Pentacotripeptide-repeat region of PRORP domain-containing protein</fullName>
    </recommendedName>
</protein>
<feature type="compositionally biased region" description="Low complexity" evidence="3">
    <location>
        <begin position="11"/>
        <end position="39"/>
    </location>
</feature>
<name>A0A5K0YE49_9MAGN</name>
<dbReference type="FunFam" id="1.25.40.10:FF:000343">
    <property type="entry name" value="Pentatricopeptide repeat-containing protein At3g58590"/>
    <property type="match status" value="1"/>
</dbReference>
<evidence type="ECO:0000256" key="2">
    <source>
        <dbReference type="PROSITE-ProRule" id="PRU00708"/>
    </source>
</evidence>
<feature type="repeat" description="PPR" evidence="2">
    <location>
        <begin position="615"/>
        <end position="649"/>
    </location>
</feature>
<accession>A0A5K0YE49</accession>
<dbReference type="FunFam" id="1.25.40.10:FF:000381">
    <property type="entry name" value="Pentatricopeptide repeat-containing protein"/>
    <property type="match status" value="1"/>
</dbReference>
<evidence type="ECO:0000313" key="4">
    <source>
        <dbReference type="EMBL" id="VVV75728.1"/>
    </source>
</evidence>